<evidence type="ECO:0000256" key="3">
    <source>
        <dbReference type="ARBA" id="ARBA00022448"/>
    </source>
</evidence>
<feature type="domain" description="ABC transporter" evidence="9">
    <location>
        <begin position="3"/>
        <end position="241"/>
    </location>
</feature>
<dbReference type="PANTHER" id="PTHR43553">
    <property type="entry name" value="HEAVY METAL TRANSPORTER"/>
    <property type="match status" value="1"/>
</dbReference>
<dbReference type="EMBL" id="CP002106">
    <property type="protein sequence ID" value="ADK68656.1"/>
    <property type="molecule type" value="Genomic_DNA"/>
</dbReference>
<dbReference type="InterPro" id="IPR003593">
    <property type="entry name" value="AAA+_ATPase"/>
</dbReference>
<comment type="similarity">
    <text evidence="2">Belongs to the ABC transporter superfamily.</text>
</comment>
<evidence type="ECO:0000256" key="4">
    <source>
        <dbReference type="ARBA" id="ARBA00022475"/>
    </source>
</evidence>
<dbReference type="OrthoDB" id="9806471at2"/>
<evidence type="ECO:0000256" key="6">
    <source>
        <dbReference type="ARBA" id="ARBA00022840"/>
    </source>
</evidence>
<gene>
    <name evidence="10" type="ordered locus">Olsu_1557</name>
</gene>
<dbReference type="InterPro" id="IPR003439">
    <property type="entry name" value="ABC_transporter-like_ATP-bd"/>
</dbReference>
<dbReference type="Pfam" id="PF00005">
    <property type="entry name" value="ABC_tran"/>
    <property type="match status" value="2"/>
</dbReference>
<keyword evidence="7" id="KW-1278">Translocase</keyword>
<dbReference type="PATRIC" id="fig|633147.7.peg.1255"/>
<sequence length="611" mass="64196">MLLDLDHVTLEYGRGVVALDDVSLSVAEGERICVLGANGSGKSTLASVLCGLLAPDAGSVTLLGEHVLLDGVADFAAYGRARRALGLVFQNPDDQIVTTVVADDVAFGPENLGVPSDRIGQRVRRELRRVALEDYARADPTRLSGGQKQRVAIAGALAMEPRVLVLDEPGALLDVRGRRSVMRVMGQLHAAGTTIVHVTHFMEEALEADRVIVMSHGRVTLDGAPTEVFSRVGQLGDLGLEEPFSARLSTRLAERGLPVRWTCDARDLQSQLAGLAAHVGLPCGGSSRGASSQRAAEAPTIAAAGESAAPWPGETPPCHVATGHATGGSVRAADVTYSYADCGGRRALDGVSLSIEPGANCAIVGQTGSGKSTLLRLMCALEAPDAGELLVNGLSTATRRNRRLLHGSIGYVMQRPERQLFAETVQKDVAFGPTNQGLPADEVDRRCRRALEMVGLLERGPASPFELSGGQRRMCAIAGILAMRPGTLVLDEPTAGLDPRGREELRAILADVNARGVTVIQVTHSMDDAARAGQVIVLDQSRVLAQGTPAEVFSPGKAQVLHDHGLGLPKALVWARELSARGIALPGEPLTLARLVDALVDALAGGRRGEP</sequence>
<dbReference type="KEGG" id="ols:Olsu_1557"/>
<dbReference type="GO" id="GO:0042626">
    <property type="term" value="F:ATPase-coupled transmembrane transporter activity"/>
    <property type="evidence" value="ECO:0007669"/>
    <property type="project" value="TreeGrafter"/>
</dbReference>
<keyword evidence="5" id="KW-0547">Nucleotide-binding</keyword>
<proteinExistence type="inferred from homology"/>
<organism evidence="10 11">
    <name type="scientific">Olsenella uli (strain ATCC 49627 / DSM 7084 / CCUG 31166 / CIP 109912 / JCM 12494 / LMG 11480 / NCIMB 702895 / VPI D76D-27C)</name>
    <name type="common">Lactobacillus uli</name>
    <dbReference type="NCBI Taxonomy" id="633147"/>
    <lineage>
        <taxon>Bacteria</taxon>
        <taxon>Bacillati</taxon>
        <taxon>Actinomycetota</taxon>
        <taxon>Coriobacteriia</taxon>
        <taxon>Coriobacteriales</taxon>
        <taxon>Atopobiaceae</taxon>
        <taxon>Olsenella</taxon>
    </lineage>
</organism>
<dbReference type="STRING" id="633147.Olsu_1557"/>
<dbReference type="FunFam" id="3.40.50.300:FF:000224">
    <property type="entry name" value="Energy-coupling factor transporter ATP-binding protein EcfA"/>
    <property type="match status" value="2"/>
</dbReference>
<dbReference type="InterPro" id="IPR050095">
    <property type="entry name" value="ECF_ABC_transporter_ATP-bd"/>
</dbReference>
<evidence type="ECO:0000313" key="11">
    <source>
        <dbReference type="Proteomes" id="UP000000333"/>
    </source>
</evidence>
<comment type="subcellular location">
    <subcellularLocation>
        <location evidence="1">Cell membrane</location>
    </subcellularLocation>
</comment>
<dbReference type="NCBIfam" id="NF010167">
    <property type="entry name" value="PRK13648.1"/>
    <property type="match status" value="2"/>
</dbReference>
<evidence type="ECO:0000256" key="1">
    <source>
        <dbReference type="ARBA" id="ARBA00004236"/>
    </source>
</evidence>
<dbReference type="SUPFAM" id="SSF52540">
    <property type="entry name" value="P-loop containing nucleoside triphosphate hydrolases"/>
    <property type="match status" value="2"/>
</dbReference>
<protein>
    <submittedName>
        <fullName evidence="10">ABC transporter related protein</fullName>
    </submittedName>
</protein>
<dbReference type="HOGENOM" id="CLU_000604_86_7_11"/>
<name>E1QX03_OLSUV</name>
<dbReference type="PROSITE" id="PS00211">
    <property type="entry name" value="ABC_TRANSPORTER_1"/>
    <property type="match status" value="1"/>
</dbReference>
<evidence type="ECO:0000313" key="10">
    <source>
        <dbReference type="EMBL" id="ADK68656.1"/>
    </source>
</evidence>
<evidence type="ECO:0000256" key="2">
    <source>
        <dbReference type="ARBA" id="ARBA00005417"/>
    </source>
</evidence>
<keyword evidence="3" id="KW-0813">Transport</keyword>
<dbReference type="PROSITE" id="PS50893">
    <property type="entry name" value="ABC_TRANSPORTER_2"/>
    <property type="match status" value="2"/>
</dbReference>
<dbReference type="PANTHER" id="PTHR43553:SF24">
    <property type="entry name" value="ENERGY-COUPLING FACTOR TRANSPORTER ATP-BINDING PROTEIN ECFA1"/>
    <property type="match status" value="1"/>
</dbReference>
<reference evidence="10 11" key="1">
    <citation type="journal article" date="2010" name="Stand. Genomic Sci.">
        <title>Complete genome sequence of Olsenella uli type strain (VPI D76D-27C).</title>
        <authorList>
            <person name="Goker M."/>
            <person name="Held B."/>
            <person name="Lucas S."/>
            <person name="Nolan M."/>
            <person name="Yasawong M."/>
            <person name="Glavina Del Rio T."/>
            <person name="Tice H."/>
            <person name="Cheng J.F."/>
            <person name="Bruce D."/>
            <person name="Detter J.C."/>
            <person name="Tapia R."/>
            <person name="Han C."/>
            <person name="Goodwin L."/>
            <person name="Pitluck S."/>
            <person name="Liolios K."/>
            <person name="Ivanova N."/>
            <person name="Mavromatis K."/>
            <person name="Mikhailova N."/>
            <person name="Pati A."/>
            <person name="Chen A."/>
            <person name="Palaniappan K."/>
            <person name="Land M."/>
            <person name="Hauser L."/>
            <person name="Chang Y.J."/>
            <person name="Jeffries C.D."/>
            <person name="Rohde M."/>
            <person name="Sikorski J."/>
            <person name="Pukall R."/>
            <person name="Woyke T."/>
            <person name="Bristow J."/>
            <person name="Eisen J.A."/>
            <person name="Markowitz V."/>
            <person name="Hugenholtz P."/>
            <person name="Kyrpides N.C."/>
            <person name="Klenk H.P."/>
            <person name="Lapidus A."/>
        </authorList>
    </citation>
    <scope>NUCLEOTIDE SEQUENCE [LARGE SCALE GENOMIC DNA]</scope>
    <source>
        <strain evidence="11">ATCC 49627 / DSM 7084 / CIP 109912 / JCM 12494 / NCIMB 702895 / VPI D76D-27C</strain>
    </source>
</reference>
<keyword evidence="4" id="KW-1003">Cell membrane</keyword>
<feature type="domain" description="ABC transporter" evidence="9">
    <location>
        <begin position="330"/>
        <end position="565"/>
    </location>
</feature>
<evidence type="ECO:0000259" key="9">
    <source>
        <dbReference type="PROSITE" id="PS50893"/>
    </source>
</evidence>
<evidence type="ECO:0000256" key="7">
    <source>
        <dbReference type="ARBA" id="ARBA00022967"/>
    </source>
</evidence>
<dbReference type="InterPro" id="IPR017871">
    <property type="entry name" value="ABC_transporter-like_CS"/>
</dbReference>
<dbReference type="GeneID" id="78512942"/>
<dbReference type="AlphaFoldDB" id="E1QX03"/>
<keyword evidence="6" id="KW-0067">ATP-binding</keyword>
<dbReference type="eggNOG" id="COG1122">
    <property type="taxonomic scope" value="Bacteria"/>
</dbReference>
<accession>E1QX03</accession>
<keyword evidence="8" id="KW-0472">Membrane</keyword>
<evidence type="ECO:0000256" key="8">
    <source>
        <dbReference type="ARBA" id="ARBA00023136"/>
    </source>
</evidence>
<dbReference type="GO" id="GO:0043190">
    <property type="term" value="C:ATP-binding cassette (ABC) transporter complex"/>
    <property type="evidence" value="ECO:0007669"/>
    <property type="project" value="TreeGrafter"/>
</dbReference>
<dbReference type="Proteomes" id="UP000000333">
    <property type="component" value="Chromosome"/>
</dbReference>
<evidence type="ECO:0000256" key="5">
    <source>
        <dbReference type="ARBA" id="ARBA00022741"/>
    </source>
</evidence>
<dbReference type="InterPro" id="IPR027417">
    <property type="entry name" value="P-loop_NTPase"/>
</dbReference>
<dbReference type="CDD" id="cd03225">
    <property type="entry name" value="ABC_cobalt_CbiO_domain1"/>
    <property type="match status" value="2"/>
</dbReference>
<keyword evidence="11" id="KW-1185">Reference proteome</keyword>
<dbReference type="InterPro" id="IPR015856">
    <property type="entry name" value="ABC_transpr_CbiO/EcfA_su"/>
</dbReference>
<dbReference type="Gene3D" id="3.40.50.300">
    <property type="entry name" value="P-loop containing nucleotide triphosphate hydrolases"/>
    <property type="match status" value="2"/>
</dbReference>
<dbReference type="SMART" id="SM00382">
    <property type="entry name" value="AAA"/>
    <property type="match status" value="2"/>
</dbReference>
<dbReference type="GO" id="GO:0005524">
    <property type="term" value="F:ATP binding"/>
    <property type="evidence" value="ECO:0007669"/>
    <property type="project" value="UniProtKB-KW"/>
</dbReference>
<dbReference type="GO" id="GO:0016887">
    <property type="term" value="F:ATP hydrolysis activity"/>
    <property type="evidence" value="ECO:0007669"/>
    <property type="project" value="InterPro"/>
</dbReference>
<dbReference type="RefSeq" id="WP_013252408.1">
    <property type="nucleotide sequence ID" value="NC_014363.1"/>
</dbReference>